<comment type="caution">
    <text evidence="3">The sequence shown here is derived from an EMBL/GenBank/DDBJ whole genome shotgun (WGS) entry which is preliminary data.</text>
</comment>
<feature type="region of interest" description="Disordered" evidence="1">
    <location>
        <begin position="1842"/>
        <end position="1895"/>
    </location>
</feature>
<dbReference type="InterPro" id="IPR015919">
    <property type="entry name" value="Cadherin-like_sf"/>
</dbReference>
<feature type="region of interest" description="Disordered" evidence="1">
    <location>
        <begin position="1"/>
        <end position="24"/>
    </location>
</feature>
<feature type="region of interest" description="Disordered" evidence="1">
    <location>
        <begin position="1562"/>
        <end position="1587"/>
    </location>
</feature>
<dbReference type="SMART" id="SM00736">
    <property type="entry name" value="CADG"/>
    <property type="match status" value="1"/>
</dbReference>
<evidence type="ECO:0000256" key="1">
    <source>
        <dbReference type="SAM" id="MobiDB-lite"/>
    </source>
</evidence>
<feature type="compositionally biased region" description="Polar residues" evidence="1">
    <location>
        <begin position="1846"/>
        <end position="1859"/>
    </location>
</feature>
<proteinExistence type="predicted"/>
<keyword evidence="4" id="KW-1185">Reference proteome</keyword>
<sequence length="2309" mass="229166">MGWWKSAGQSQGSDKKTPAPKRSRLLLQALEPRLMFDGAVAATAATAVAHADVPHPAERAQPDAPAAPREMPAERLADKIAAILAPAQPPKQVVFIESNVVNYQSLVAQVPAGMEVVVLDAGKDGLSQIAEWAKTHHGYAAIHIISHGQSADLMLGSNELTTTKLDSRQADLKTIGQSLRPDGDILLYGCDIAAGSSGAAFVSALSRYTHADVAASTDATGAAKLGGDWTLERSSGHIDVDALHFSYDALLARPVTGTTDFSTSDGNTYNPSGSTVNAGNLQGWDFSLQLGSTNNGGQTIIVEKAGAVTTETVDGYSDGTIPISYFSVKSNDSSRFTLNSIGVVLNGYDSATSGGNLQLVGYINGVAVSGATLTLNVGDVLQGSGSLVTFNVSGNSAFQGIDSFRVLAASGHNVTGMIGIGAINAINFGFAPTLTASGGSSAYSSGTGTAVTVDGGITLTDSDSTTQASATVSITGNFRSGEDVLAFTNNGSTMGNIVASYNSGTGVLTLTSSGATATLAQWQAALRAVTYSDSSLTPNTGNRTISFAINDGAINSSAVTKTVTVAADAAPVIGNLNGDSSTFTEKGGAVKLDTGTAVTVTDSDTPNFNSGNLTVHISANGQSGQDVLGVDTSGSVTLSSGTSVGSVVTVGGVSIGVIASNGDGVGGHDLIVSFNSNATAARVSTLVAALTYSNSSNDPNTSTRTVNVSVNDGRGGTGSSNVTVAVAAVNDAPTTSATASNPTFAMGGSAVTVFSGASVSAIESSQSIILLTLTVSGLHDGSSEILSIDGSNVALSNGNSVTTSGNGLSVTVSLSGGTATVSISSSGISGSTAASVINGISYRDSNGSPTAGNRVVTLTSVKDNGGTSNGGVDTTTLALASTVNVAVVPVVTPSGGSAAFTSGDNTASTPVAVDGGLTVTDSASPTLVSATVSITGNFQSGEDVLAFTNNGSTMGNIVASYNAGTGVLTLTSSGGSATLAQWQAALRAVTYTDSAITPNTATRTVSFQVNDGSASSSVVTRAVTVTATDQTPIASASGGSAAFTAGDNTTSTPVAVDPGLTVSDLDNTTLASARVSISGNFQSGEDVLAFSNTNSSLYGNISASYNSGTGVLTLTSSGATATLAQWQAALRAITYTDSAVTPNSATRTISFSVNDGSKDSAAVTRTVTVTATDQTPIATTSGGSAAFTAGDNTTSTPVAVDSGITISDLDNTTLASARVSISGNFQSGQDVLAFSNTNSSTYGNIVASYNSGTGVLTLTSSGGTATLAQWQAALRAVTYTDSAVTPNTATRTISFSVNDGSKDSATVTRTVTVTATDQTPIATTTGSAGAYVVGGAATPVDGGLTVSDLDNTTLASATVSISGNFHSGEDVLAFSNTNSTTFGNISASYNSGTGVLTLTSSGATATLAQWQAALRAVTYIDTAGSPNTATRTVSFTVNDGTKNSAAVTRNIDMQLMPPSVSGLTSGTDTGSSHSDGVTSNATPTVTGTAIANSTVRIYVDGVLIDSVTADGSGAWSYSFVSSLSSGAHAITAVVSSGGVSSGQSGAFNVVIDNSAPAVPSGVALSTATDTGSNHGDGITSNNQPTVTGTAEANSTVTVYVDGTAVGTATADGSGAWSYNIITPLSDGNHSIRTTATDLAGNASGQSTAYSITVDTSAPSAPSGVGLSSATDTGSSHSDGVTGNNQPTITGTAEANSTVTVYVDGTAVGTTTADGSGAWSYNITTALSDGNHSLRATATDAAGNASGQSTAYSITVDTSAPSAPSGVGLNSATDTGSSHSDGITGNNQPTITGTAEANSTVTVYVDGVAVGTTTADGSGAWSYNLSSPLADGNHSLRATATDAAGNVSGQSSSRSITVDTSAPAAPGSVGLSSATDTGSSHSDGVTGNNQPTITGTAEANSTVTVYVDGVAVGTATADGSGVWSYNLSNPLADGNHSLRATTTDAAGNLSAQSTAVNVTVDTQPPTVQSFTRLDPANTSASSVRYELVLGKPITGLSASDLSLITSGSAKGSIGSIVRISDSHYVVQLLGLSGSGSVALALKAGAAADLAGNVTQQQTVAPAYQLSAQVVVVMPPVADPVPAAPSSASVINVGPITPNIVLAAVSNIGRSGGVGSLMPAMLSGPQTAIPLQIQFGQDRFTSTPTEAFGRGNAGLPFVSSLSGSAGAALQVMPDLGVRPLQAGQSFNFSLPPGTVITRNADAQLNIQVRQSNGQPLPAWLKFDPQTGRFSGTPPAGWSQSLSLEVTVSDQNGHRGVTHMQLKSGGGQQAAAAAEDKVAASGKPALHEQFRQHGKPAFDEQVAEWLQPADVA</sequence>
<accession>A0ABV8ZWZ8</accession>
<dbReference type="EMBL" id="JBHSEK010000018">
    <property type="protein sequence ID" value="MFC4491890.1"/>
    <property type="molecule type" value="Genomic_DNA"/>
</dbReference>
<gene>
    <name evidence="3" type="ORF">ACFO0R_19945</name>
</gene>
<evidence type="ECO:0000313" key="4">
    <source>
        <dbReference type="Proteomes" id="UP001595999"/>
    </source>
</evidence>
<feature type="region of interest" description="Disordered" evidence="1">
    <location>
        <begin position="1461"/>
        <end position="1481"/>
    </location>
</feature>
<feature type="region of interest" description="Disordered" evidence="1">
    <location>
        <begin position="1656"/>
        <end position="1691"/>
    </location>
</feature>
<name>A0ABV8ZWZ8_9NEIS</name>
<feature type="compositionally biased region" description="Low complexity" evidence="1">
    <location>
        <begin position="1461"/>
        <end position="1479"/>
    </location>
</feature>
<dbReference type="Proteomes" id="UP001595999">
    <property type="component" value="Unassembled WGS sequence"/>
</dbReference>
<dbReference type="SUPFAM" id="SSF49313">
    <property type="entry name" value="Cadherin-like"/>
    <property type="match status" value="1"/>
</dbReference>
<dbReference type="InterPro" id="IPR025592">
    <property type="entry name" value="DUF4347"/>
</dbReference>
<organism evidence="3 4">
    <name type="scientific">Chromobacterium aquaticum</name>
    <dbReference type="NCBI Taxonomy" id="467180"/>
    <lineage>
        <taxon>Bacteria</taxon>
        <taxon>Pseudomonadati</taxon>
        <taxon>Pseudomonadota</taxon>
        <taxon>Betaproteobacteria</taxon>
        <taxon>Neisseriales</taxon>
        <taxon>Chromobacteriaceae</taxon>
        <taxon>Chromobacterium</taxon>
    </lineage>
</organism>
<dbReference type="Gene3D" id="2.60.40.10">
    <property type="entry name" value="Immunoglobulins"/>
    <property type="match status" value="6"/>
</dbReference>
<evidence type="ECO:0000259" key="2">
    <source>
        <dbReference type="SMART" id="SM00736"/>
    </source>
</evidence>
<dbReference type="InterPro" id="IPR013783">
    <property type="entry name" value="Ig-like_fold"/>
</dbReference>
<dbReference type="InterPro" id="IPR006644">
    <property type="entry name" value="Cadg"/>
</dbReference>
<feature type="domain" description="Dystroglycan-type cadherin-like" evidence="2">
    <location>
        <begin position="2174"/>
        <end position="2268"/>
    </location>
</feature>
<dbReference type="PANTHER" id="PTHR14139">
    <property type="entry name" value="CALSYNTENIN"/>
    <property type="match status" value="1"/>
</dbReference>
<feature type="region of interest" description="Disordered" evidence="1">
    <location>
        <begin position="1759"/>
        <end position="1792"/>
    </location>
</feature>
<feature type="compositionally biased region" description="Polar residues" evidence="1">
    <location>
        <begin position="1869"/>
        <end position="1895"/>
    </location>
</feature>
<dbReference type="Pfam" id="PF14252">
    <property type="entry name" value="DUF4347"/>
    <property type="match status" value="1"/>
</dbReference>
<protein>
    <submittedName>
        <fullName evidence="3">Ig-like domain-containing protein</fullName>
    </submittedName>
</protein>
<dbReference type="PANTHER" id="PTHR14139:SF2">
    <property type="entry name" value="CALSYNTENIN-1"/>
    <property type="match status" value="1"/>
</dbReference>
<dbReference type="NCBIfam" id="NF033510">
    <property type="entry name" value="Ca_tandemer"/>
    <property type="match status" value="4"/>
</dbReference>
<dbReference type="RefSeq" id="WP_231462386.1">
    <property type="nucleotide sequence ID" value="NZ_JAJOHW010000070.1"/>
</dbReference>
<feature type="compositionally biased region" description="Polar residues" evidence="1">
    <location>
        <begin position="1563"/>
        <end position="1587"/>
    </location>
</feature>
<dbReference type="Pfam" id="PF19077">
    <property type="entry name" value="Big_13"/>
    <property type="match status" value="5"/>
</dbReference>
<reference evidence="4" key="1">
    <citation type="journal article" date="2019" name="Int. J. Syst. Evol. Microbiol.">
        <title>The Global Catalogue of Microorganisms (GCM) 10K type strain sequencing project: providing services to taxonomists for standard genome sequencing and annotation.</title>
        <authorList>
            <consortium name="The Broad Institute Genomics Platform"/>
            <consortium name="The Broad Institute Genome Sequencing Center for Infectious Disease"/>
            <person name="Wu L."/>
            <person name="Ma J."/>
        </authorList>
    </citation>
    <scope>NUCLEOTIDE SEQUENCE [LARGE SCALE GENOMIC DNA]</scope>
    <source>
        <strain evidence="4">CGMCC 4.7608</strain>
    </source>
</reference>
<dbReference type="InterPro" id="IPR044016">
    <property type="entry name" value="Big_13"/>
</dbReference>
<evidence type="ECO:0000313" key="3">
    <source>
        <dbReference type="EMBL" id="MFC4491890.1"/>
    </source>
</evidence>